<evidence type="ECO:0000313" key="3">
    <source>
        <dbReference type="Proteomes" id="UP000003157"/>
    </source>
</evidence>
<dbReference type="STRING" id="100884.GCA_000269565_01000"/>
<dbReference type="RefSeq" id="WP_008787822.1">
    <property type="nucleotide sequence ID" value="NZ_AKCB01000001.1"/>
</dbReference>
<dbReference type="Proteomes" id="UP000003157">
    <property type="component" value="Unassembled WGS sequence"/>
</dbReference>
<dbReference type="Pfam" id="PF20026">
    <property type="entry name" value="DUF6434"/>
    <property type="match status" value="1"/>
</dbReference>
<gene>
    <name evidence="2" type="ORF">HMPREF9488_00706</name>
</gene>
<dbReference type="OrthoDB" id="9778090at2"/>
<dbReference type="EMBL" id="ADKX01000009">
    <property type="protein sequence ID" value="EFW06067.1"/>
    <property type="molecule type" value="Genomic_DNA"/>
</dbReference>
<dbReference type="HOGENOM" id="CLU_121306_0_0_9"/>
<evidence type="ECO:0000313" key="2">
    <source>
        <dbReference type="EMBL" id="EFW06067.1"/>
    </source>
</evidence>
<protein>
    <recommendedName>
        <fullName evidence="1">DUF6434 domain-containing protein</fullName>
    </recommendedName>
</protein>
<keyword evidence="3" id="KW-1185">Reference proteome</keyword>
<reference evidence="2 3" key="1">
    <citation type="submission" date="2010-12" db="EMBL/GenBank/DDBJ databases">
        <title>The Genome Sequence of Coprobacillus sp. strain 29_1.</title>
        <authorList>
            <consortium name="The Broad Institute Genome Sequencing Platform"/>
            <person name="Earl A."/>
            <person name="Ward D."/>
            <person name="Feldgarden M."/>
            <person name="Gevers D."/>
            <person name="Daigneault M."/>
            <person name="Sibley C.D."/>
            <person name="White A."/>
            <person name="Strauss J."/>
            <person name="Allen-Vercoe E."/>
            <person name="Young S.K."/>
            <person name="Zeng Q."/>
            <person name="Gargeya S."/>
            <person name="Fitzgerald M."/>
            <person name="Haas B."/>
            <person name="Abouelleil A."/>
            <person name="Alvarado L."/>
            <person name="Arachchi H.M."/>
            <person name="Berlin A."/>
            <person name="Brown A."/>
            <person name="Chapman S.B."/>
            <person name="Chen Z."/>
            <person name="Dunbar C."/>
            <person name="Freedman E."/>
            <person name="Gearin G."/>
            <person name="Gellesch M."/>
            <person name="Goldberg J."/>
            <person name="Griggs A."/>
            <person name="Gujja S."/>
            <person name="Heilman E."/>
            <person name="Heiman D."/>
            <person name="Howarth C."/>
            <person name="Larson L."/>
            <person name="Lui A."/>
            <person name="MacDonald P.J.P."/>
            <person name="Mehta T."/>
            <person name="Montmayeur A."/>
            <person name="Murphy C."/>
            <person name="Neiman D."/>
            <person name="Pearson M."/>
            <person name="Priest M."/>
            <person name="Roberts A."/>
            <person name="Saif S."/>
            <person name="Shea T."/>
            <person name="Shenoy N."/>
            <person name="Sisk P."/>
            <person name="Stolte C."/>
            <person name="Sykes S."/>
            <person name="White J."/>
            <person name="Yandava C."/>
            <person name="Nusbaum C."/>
            <person name="Birren B."/>
        </authorList>
    </citation>
    <scope>NUCLEOTIDE SEQUENCE [LARGE SCALE GENOMIC DNA]</scope>
    <source>
        <strain evidence="2 3">29_1</strain>
    </source>
</reference>
<evidence type="ECO:0000259" key="1">
    <source>
        <dbReference type="Pfam" id="PF20026"/>
    </source>
</evidence>
<name>E7G7J2_9FIRM</name>
<dbReference type="Pfam" id="PF18953">
    <property type="entry name" value="SAP_new25"/>
    <property type="match status" value="1"/>
</dbReference>
<dbReference type="eggNOG" id="ENOG502ZBZG">
    <property type="taxonomic scope" value="Bacteria"/>
</dbReference>
<organism evidence="2 3">
    <name type="scientific">Coprobacillus cateniformis</name>
    <dbReference type="NCBI Taxonomy" id="100884"/>
    <lineage>
        <taxon>Bacteria</taxon>
        <taxon>Bacillati</taxon>
        <taxon>Bacillota</taxon>
        <taxon>Erysipelotrichia</taxon>
        <taxon>Erysipelotrichales</taxon>
        <taxon>Coprobacillaceae</taxon>
        <taxon>Coprobacillus</taxon>
    </lineage>
</organism>
<proteinExistence type="predicted"/>
<dbReference type="GeneID" id="78228882"/>
<accession>E7G7J2</accession>
<comment type="caution">
    <text evidence="2">The sequence shown here is derived from an EMBL/GenBank/DDBJ whole genome shotgun (WGS) entry which is preliminary data.</text>
</comment>
<dbReference type="InterPro" id="IPR045492">
    <property type="entry name" value="DUF6434"/>
</dbReference>
<sequence length="191" mass="22768">MEQRPNLDRSLDSQTFKQYYYLKEELVHFCRQNHIPTSGSKIELTERIAYFLETGKIMKTKVQTKKQSQITVIHETDCIESNFVCSEKHRAFFKQMIGSSFSFHVPFQKWLKNNTGKTYGEAIEAYYQILEDKKKRKTKIDKQFEYNTYIRDFFADNKGRSLEDAIQCWKYKKSIPGHNRYEKSDLRALNG</sequence>
<dbReference type="AlphaFoldDB" id="E7G7J2"/>
<feature type="domain" description="DUF6434" evidence="1">
    <location>
        <begin position="73"/>
        <end position="128"/>
    </location>
</feature>